<feature type="compositionally biased region" description="Acidic residues" evidence="1">
    <location>
        <begin position="11"/>
        <end position="20"/>
    </location>
</feature>
<evidence type="ECO:0000256" key="1">
    <source>
        <dbReference type="SAM" id="MobiDB-lite"/>
    </source>
</evidence>
<accession>A0A893A8G2</accession>
<feature type="region of interest" description="Disordered" evidence="1">
    <location>
        <begin position="1"/>
        <end position="21"/>
    </location>
</feature>
<protein>
    <recommendedName>
        <fullName evidence="3">NS2</fullName>
    </recommendedName>
</protein>
<sequence length="290" mass="33612">MSETNENPDYLSEEETELTEDTTKIQFPAILNRILTSYLPLSQEHPGYLIGFAKYLETQDHLNPQLENCLVGLIKAGRLWKNATPNRLKKGVIEYIENSKSLMGNSLETSIDFKAMKSLRSLLESYKEMDITAEDCSNYVTMETTSTSRTTATSVTGRAGAIGLSKRKHTDSTLEEINVDLDEITVEVEPSPTFKTYSSITLRKEGNFFTRKLEDSWKTYMMKVTLYKKEDLMNCQGSRQKWDHRFMEMEINFNKGDAFSTMMSQIRNLQEEYLREKNVNWAPVKRFRYE</sequence>
<dbReference type="EMBL" id="MW348572">
    <property type="protein sequence ID" value="QRQ90274.1"/>
    <property type="molecule type" value="Genomic_DNA"/>
</dbReference>
<organism evidence="2">
    <name type="scientific">Parvoviridae sp</name>
    <dbReference type="NCBI Taxonomy" id="1940570"/>
    <lineage>
        <taxon>Viruses</taxon>
        <taxon>Monodnaviria</taxon>
        <taxon>Shotokuvirae</taxon>
        <taxon>Cossaviricota</taxon>
        <taxon>Quintoviricetes</taxon>
        <taxon>Piccovirales</taxon>
        <taxon>Parvoviridae</taxon>
    </lineage>
</organism>
<evidence type="ECO:0000313" key="2">
    <source>
        <dbReference type="EMBL" id="QRQ90274.1"/>
    </source>
</evidence>
<proteinExistence type="predicted"/>
<name>A0A893A8G2_9VIRU</name>
<evidence type="ECO:0008006" key="3">
    <source>
        <dbReference type="Google" id="ProtNLM"/>
    </source>
</evidence>
<reference evidence="2" key="1">
    <citation type="submission" date="2020-11" db="EMBL/GenBank/DDBJ databases">
        <title>Viral genomes from river ports along the Yangtze River in China.</title>
        <authorList>
            <person name="Lu J."/>
            <person name="Shen Q."/>
            <person name="Yang S."/>
            <person name="Zhang W."/>
        </authorList>
    </citation>
    <scope>NUCLEOTIDE SEQUENCE</scope>
    <source>
        <strain evidence="2">4zj-parvo-2</strain>
    </source>
</reference>